<proteinExistence type="predicted"/>
<evidence type="ECO:0008006" key="4">
    <source>
        <dbReference type="Google" id="ProtNLM"/>
    </source>
</evidence>
<dbReference type="Pfam" id="PF12412">
    <property type="entry name" value="DUF3667"/>
    <property type="match status" value="1"/>
</dbReference>
<feature type="transmembrane region" description="Helical" evidence="1">
    <location>
        <begin position="283"/>
        <end position="306"/>
    </location>
</feature>
<keyword evidence="1" id="KW-0472">Membrane</keyword>
<reference evidence="2 3" key="1">
    <citation type="submission" date="2013-09" db="EMBL/GenBank/DDBJ databases">
        <title>Genome sequencing of Arenimonas composti.</title>
        <authorList>
            <person name="Chen F."/>
            <person name="Wang G."/>
        </authorList>
    </citation>
    <scope>NUCLEOTIDE SEQUENCE [LARGE SCALE GENOMIC DNA]</scope>
    <source>
        <strain evidence="2 3">TR7-09</strain>
    </source>
</reference>
<evidence type="ECO:0000256" key="1">
    <source>
        <dbReference type="SAM" id="Phobius"/>
    </source>
</evidence>
<dbReference type="eggNOG" id="COG1566">
    <property type="taxonomic scope" value="Bacteria"/>
</dbReference>
<comment type="caution">
    <text evidence="2">The sequence shown here is derived from an EMBL/GenBank/DDBJ whole genome shotgun (WGS) entry which is preliminary data.</text>
</comment>
<evidence type="ECO:0000313" key="2">
    <source>
        <dbReference type="EMBL" id="KFN49878.1"/>
    </source>
</evidence>
<dbReference type="InterPro" id="IPR022134">
    <property type="entry name" value="DUF3667"/>
</dbReference>
<feature type="transmembrane region" description="Helical" evidence="1">
    <location>
        <begin position="393"/>
        <end position="413"/>
    </location>
</feature>
<dbReference type="AlphaFoldDB" id="A0A091BB42"/>
<organism evidence="2 3">
    <name type="scientific">Arenimonas composti TR7-09 = DSM 18010</name>
    <dbReference type="NCBI Taxonomy" id="1121013"/>
    <lineage>
        <taxon>Bacteria</taxon>
        <taxon>Pseudomonadati</taxon>
        <taxon>Pseudomonadota</taxon>
        <taxon>Gammaproteobacteria</taxon>
        <taxon>Lysobacterales</taxon>
        <taxon>Lysobacteraceae</taxon>
        <taxon>Arenimonas</taxon>
    </lineage>
</organism>
<keyword evidence="1" id="KW-0812">Transmembrane</keyword>
<feature type="transmembrane region" description="Helical" evidence="1">
    <location>
        <begin position="318"/>
        <end position="338"/>
    </location>
</feature>
<name>A0A091BB42_9GAMM</name>
<protein>
    <recommendedName>
        <fullName evidence="4">DUF3667 domain-containing protein</fullName>
    </recommendedName>
</protein>
<dbReference type="EMBL" id="AWXU01000027">
    <property type="protein sequence ID" value="KFN49878.1"/>
    <property type="molecule type" value="Genomic_DNA"/>
</dbReference>
<gene>
    <name evidence="2" type="ORF">P873_08525</name>
</gene>
<sequence>MSETAAPKSSSSAPTVVLPAAAPQRRCQNCEAQLLGEHCYACGQPTKGLVRQFSSIIGDFLDSVFELDSRILRTLGPLLLRPGFLSTEYFAGRRVRYVSPVRLFVFMSLIAFFAAQLSFDLDRDQVITGDAADGVTVTERGDRLDTNARPARRRLAAALTVEDVEAIRAEALGAIEQAREGARDVPGMMVPLDIAVAQINEEAEARLRVIHDAEARGEPVPAGRDVGEDGNLSFNGRPWDPVTNPIAISWLPDALNRKLNESAGRAKGNIGRIEQDPNLLKDAFLSTVPTTLFVLLPLFALLLKIAYVFKRRLYMEHLIVALHSHSFLCMALFLVVVFDALKTWTASLGFVSGLFGWLEVAMLVWMPVYLLLMQKRVYRQGWIMTVLKYGVLGTCYFFLLVTGATVSLLVSLVNV</sequence>
<evidence type="ECO:0000313" key="3">
    <source>
        <dbReference type="Proteomes" id="UP000029391"/>
    </source>
</evidence>
<keyword evidence="1" id="KW-1133">Transmembrane helix</keyword>
<keyword evidence="3" id="KW-1185">Reference proteome</keyword>
<dbReference type="STRING" id="1121013.GCA_000426365_02272"/>
<accession>A0A091BB42</accession>
<dbReference type="RefSeq" id="WP_026817242.1">
    <property type="nucleotide sequence ID" value="NZ_AUFF01000007.1"/>
</dbReference>
<dbReference type="OrthoDB" id="9111327at2"/>
<dbReference type="Proteomes" id="UP000029391">
    <property type="component" value="Unassembled WGS sequence"/>
</dbReference>
<feature type="transmembrane region" description="Helical" evidence="1">
    <location>
        <begin position="350"/>
        <end position="372"/>
    </location>
</feature>